<keyword evidence="2" id="KW-1185">Reference proteome</keyword>
<dbReference type="GeneID" id="59254420"/>
<dbReference type="Proteomes" id="UP000531561">
    <property type="component" value="Unassembled WGS sequence"/>
</dbReference>
<comment type="caution">
    <text evidence="1">The sequence shown here is derived from an EMBL/GenBank/DDBJ whole genome shotgun (WGS) entry which is preliminary data.</text>
</comment>
<dbReference type="OrthoDB" id="10401433at2759"/>
<gene>
    <name evidence="1" type="ORF">Bfra_000284</name>
</gene>
<sequence length="157" mass="18009">MSNQVEFVMKIQFVPISKCKAFGNRSSKCGQAETTKTQDCNVVFSDHKTKATLEMVNGDSKEKKKLQRMHSNRNVNGTNKYASMTTDETGMELTGCRTITSASWGRPRMVRARTRPVLIYNSIKAEDVLFLKRSMRFILNCKNIKFSFDDPVDEWYS</sequence>
<evidence type="ECO:0000313" key="2">
    <source>
        <dbReference type="Proteomes" id="UP000531561"/>
    </source>
</evidence>
<dbReference type="RefSeq" id="XP_037197061.1">
    <property type="nucleotide sequence ID" value="XM_037330728.1"/>
</dbReference>
<evidence type="ECO:0000313" key="1">
    <source>
        <dbReference type="EMBL" id="KAF5878116.1"/>
    </source>
</evidence>
<dbReference type="AlphaFoldDB" id="A0A8H6EMU0"/>
<proteinExistence type="predicted"/>
<name>A0A8H6EMU0_9HELO</name>
<accession>A0A8H6EMU0</accession>
<protein>
    <submittedName>
        <fullName evidence="1">Uncharacterized protein</fullName>
    </submittedName>
</protein>
<dbReference type="EMBL" id="JABFCT010000002">
    <property type="protein sequence ID" value="KAF5878116.1"/>
    <property type="molecule type" value="Genomic_DNA"/>
</dbReference>
<organism evidence="1 2">
    <name type="scientific">Botrytis fragariae</name>
    <dbReference type="NCBI Taxonomy" id="1964551"/>
    <lineage>
        <taxon>Eukaryota</taxon>
        <taxon>Fungi</taxon>
        <taxon>Dikarya</taxon>
        <taxon>Ascomycota</taxon>
        <taxon>Pezizomycotina</taxon>
        <taxon>Leotiomycetes</taxon>
        <taxon>Helotiales</taxon>
        <taxon>Sclerotiniaceae</taxon>
        <taxon>Botrytis</taxon>
    </lineage>
</organism>
<reference evidence="1 2" key="1">
    <citation type="journal article" date="2020" name="Phytopathology">
        <title>A high-quality genome resource of Botrytis fragariae, a new and rapidly spreading fungal pathogen causing strawberry gray mold in the U.S.A.</title>
        <authorList>
            <person name="Wu Y."/>
            <person name="Saski C.A."/>
            <person name="Schnabel G."/>
            <person name="Xiao S."/>
            <person name="Hu M."/>
        </authorList>
    </citation>
    <scope>NUCLEOTIDE SEQUENCE [LARGE SCALE GENOMIC DNA]</scope>
    <source>
        <strain evidence="1 2">BVB16</strain>
    </source>
</reference>